<dbReference type="GO" id="GO:0030686">
    <property type="term" value="C:90S preribosome"/>
    <property type="evidence" value="ECO:0007669"/>
    <property type="project" value="TreeGrafter"/>
</dbReference>
<sequence length="236" mass="28013">MDLEHEDSTAEGSEFGEEDDETERNSIRKELSGLSFEELQALKQELGSKAYNLAMFGSQKKQPSLPPRANKNRPREVSSKVPVGIRRNVVEVKKKVVRDPRFHESSGSFKKKAWKEAYDFIEEMKEKEMKLLRKQLKDPSHDGNTQRSIHLTLQRMENQKREALREEMEEKQKEEEKQSNIQRMKEGKKPFFTRKSTRRKQLLKEKFEDLQKKGQLEKYIKNKRKRLAARDRKHVL</sequence>
<feature type="region of interest" description="Disordered" evidence="7">
    <location>
        <begin position="159"/>
        <end position="199"/>
    </location>
</feature>
<evidence type="ECO:0000313" key="8">
    <source>
        <dbReference type="EMBL" id="CAD7242476.1"/>
    </source>
</evidence>
<reference evidence="8" key="1">
    <citation type="submission" date="2020-11" db="EMBL/GenBank/DDBJ databases">
        <authorList>
            <person name="Tran Van P."/>
        </authorList>
    </citation>
    <scope>NUCLEOTIDE SEQUENCE</scope>
</reference>
<evidence type="ECO:0000313" key="9">
    <source>
        <dbReference type="Proteomes" id="UP000677054"/>
    </source>
</evidence>
<name>A0A7R9A406_9CRUS</name>
<keyword evidence="6" id="KW-0687">Ribonucleoprotein</keyword>
<dbReference type="AlphaFoldDB" id="A0A7R9A406"/>
<dbReference type="InterPro" id="IPR009292">
    <property type="entry name" value="RRP36"/>
</dbReference>
<comment type="function">
    <text evidence="6">Component of the 90S pre-ribosome involved in the maturation of rRNAs. Required for early cleavages of the pre-RNAs in the 40S ribosomal subunit maturation pathway.</text>
</comment>
<evidence type="ECO:0000256" key="5">
    <source>
        <dbReference type="ARBA" id="ARBA00023242"/>
    </source>
</evidence>
<accession>A0A7R9A406</accession>
<dbReference type="OrthoDB" id="448446at2759"/>
<keyword evidence="4 6" id="KW-0698">rRNA processing</keyword>
<evidence type="ECO:0000256" key="6">
    <source>
        <dbReference type="RuleBase" id="RU368027"/>
    </source>
</evidence>
<feature type="region of interest" description="Disordered" evidence="7">
    <location>
        <begin position="1"/>
        <end position="29"/>
    </location>
</feature>
<comment type="subunit">
    <text evidence="6">Associates with 90S and pre-40S pre-ribosomal particles.</text>
</comment>
<evidence type="ECO:0000256" key="1">
    <source>
        <dbReference type="ARBA" id="ARBA00004604"/>
    </source>
</evidence>
<dbReference type="EMBL" id="CAJPEV010000273">
    <property type="protein sequence ID" value="CAG0883272.1"/>
    <property type="molecule type" value="Genomic_DNA"/>
</dbReference>
<protein>
    <recommendedName>
        <fullName evidence="6">rRNA biogenesis protein RRP36</fullName>
    </recommendedName>
</protein>
<dbReference type="GO" id="GO:0000462">
    <property type="term" value="P:maturation of SSU-rRNA from tricistronic rRNA transcript (SSU-rRNA, 5.8S rRNA, LSU-rRNA)"/>
    <property type="evidence" value="ECO:0007669"/>
    <property type="project" value="TreeGrafter"/>
</dbReference>
<keyword evidence="3 6" id="KW-0690">Ribosome biogenesis</keyword>
<evidence type="ECO:0000256" key="3">
    <source>
        <dbReference type="ARBA" id="ARBA00022517"/>
    </source>
</evidence>
<dbReference type="Pfam" id="PF06102">
    <property type="entry name" value="RRP36"/>
    <property type="match status" value="1"/>
</dbReference>
<dbReference type="PANTHER" id="PTHR21738:SF0">
    <property type="entry name" value="RIBOSOMAL RNA PROCESSING PROTEIN 36 HOMOLOG"/>
    <property type="match status" value="1"/>
</dbReference>
<dbReference type="Proteomes" id="UP000677054">
    <property type="component" value="Unassembled WGS sequence"/>
</dbReference>
<evidence type="ECO:0000256" key="2">
    <source>
        <dbReference type="ARBA" id="ARBA00009418"/>
    </source>
</evidence>
<evidence type="ECO:0000256" key="4">
    <source>
        <dbReference type="ARBA" id="ARBA00022552"/>
    </source>
</evidence>
<dbReference type="PANTHER" id="PTHR21738">
    <property type="entry name" value="RIBOSOMAL RNA PROCESSING PROTEIN 36 HOMOLOG"/>
    <property type="match status" value="1"/>
</dbReference>
<feature type="region of interest" description="Disordered" evidence="7">
    <location>
        <begin position="57"/>
        <end position="82"/>
    </location>
</feature>
<dbReference type="EMBL" id="LR899790">
    <property type="protein sequence ID" value="CAD7242476.1"/>
    <property type="molecule type" value="Genomic_DNA"/>
</dbReference>
<feature type="compositionally biased region" description="Basic and acidic residues" evidence="7">
    <location>
        <begin position="159"/>
        <end position="189"/>
    </location>
</feature>
<dbReference type="GO" id="GO:0005730">
    <property type="term" value="C:nucleolus"/>
    <property type="evidence" value="ECO:0007669"/>
    <property type="project" value="UniProtKB-SubCell"/>
</dbReference>
<comment type="similarity">
    <text evidence="2 6">Belongs to the RRP36 family.</text>
</comment>
<comment type="subcellular location">
    <subcellularLocation>
        <location evidence="1 6">Nucleus</location>
        <location evidence="1 6">Nucleolus</location>
    </subcellularLocation>
</comment>
<organism evidence="8">
    <name type="scientific">Darwinula stevensoni</name>
    <dbReference type="NCBI Taxonomy" id="69355"/>
    <lineage>
        <taxon>Eukaryota</taxon>
        <taxon>Metazoa</taxon>
        <taxon>Ecdysozoa</taxon>
        <taxon>Arthropoda</taxon>
        <taxon>Crustacea</taxon>
        <taxon>Oligostraca</taxon>
        <taxon>Ostracoda</taxon>
        <taxon>Podocopa</taxon>
        <taxon>Podocopida</taxon>
        <taxon>Darwinulocopina</taxon>
        <taxon>Darwinuloidea</taxon>
        <taxon>Darwinulidae</taxon>
        <taxon>Darwinula</taxon>
    </lineage>
</organism>
<keyword evidence="5 6" id="KW-0539">Nucleus</keyword>
<keyword evidence="9" id="KW-1185">Reference proteome</keyword>
<proteinExistence type="inferred from homology"/>
<evidence type="ECO:0000256" key="7">
    <source>
        <dbReference type="SAM" id="MobiDB-lite"/>
    </source>
</evidence>
<gene>
    <name evidence="8" type="ORF">DSTB1V02_LOCUS2441</name>
</gene>